<keyword evidence="2" id="KW-0812">Transmembrane</keyword>
<feature type="compositionally biased region" description="Pro residues" evidence="1">
    <location>
        <begin position="329"/>
        <end position="340"/>
    </location>
</feature>
<evidence type="ECO:0000256" key="1">
    <source>
        <dbReference type="SAM" id="MobiDB-lite"/>
    </source>
</evidence>
<feature type="transmembrane region" description="Helical" evidence="2">
    <location>
        <begin position="209"/>
        <end position="231"/>
    </location>
</feature>
<evidence type="ECO:0000259" key="3">
    <source>
        <dbReference type="Pfam" id="PF13240"/>
    </source>
</evidence>
<dbReference type="HOGENOM" id="CLU_696154_0_0_9"/>
<keyword evidence="2" id="KW-0472">Membrane</keyword>
<feature type="transmembrane region" description="Helical" evidence="2">
    <location>
        <begin position="30"/>
        <end position="56"/>
    </location>
</feature>
<accession>U2KVM3</accession>
<keyword evidence="5" id="KW-1185">Reference proteome</keyword>
<name>U2KVM3_9FIRM</name>
<feature type="region of interest" description="Disordered" evidence="1">
    <location>
        <begin position="327"/>
        <end position="367"/>
    </location>
</feature>
<sequence>MDMAKERSNTTAEAEAVPKKEKKQKQPTRAGAVFGSILLFLLTLLFGICFLCSSILNSVLPQKTLSAAIAKMDLSQIQLSDHGKEQLIGKCLYDWYFWDAPNLTEEYAEKLVTMPECNQFLCDYLDDLSTYMTGDNSELPQLQPDDVADLLQEELGSKLTKETHMVFAEADRKSLNWTMGDDLNGWNSMLQHTIGSGFGKFLTRQLCNLSGMIAFGVLTVACFVLWLVLAVKKHWHKGRMFTAYGLAVAIPGLLVLAASGVTLLLVEAFHIPDALIFSKAGLPILLKPVALATLIPAAYGVLFTVIGICTNAAVKSKKKKAAAVSAPVPNAPAPEAPAPQAPDNAPAEPELRYTEMSGESHAPKTDDSSTVKFCPHCGAMNPLDSQFCGSCGKKMD</sequence>
<protein>
    <recommendedName>
        <fullName evidence="3">Zinc-ribbon domain-containing protein</fullName>
    </recommendedName>
</protein>
<dbReference type="Pfam" id="PF13240">
    <property type="entry name" value="Zn_Ribbon_1"/>
    <property type="match status" value="1"/>
</dbReference>
<feature type="region of interest" description="Disordered" evidence="1">
    <location>
        <begin position="1"/>
        <end position="23"/>
    </location>
</feature>
<dbReference type="InterPro" id="IPR026870">
    <property type="entry name" value="Zinc_ribbon_dom"/>
</dbReference>
<evidence type="ECO:0000256" key="2">
    <source>
        <dbReference type="SAM" id="Phobius"/>
    </source>
</evidence>
<dbReference type="PATRIC" id="fig|411473.3.peg.1235"/>
<feature type="transmembrane region" description="Helical" evidence="2">
    <location>
        <begin position="243"/>
        <end position="269"/>
    </location>
</feature>
<feature type="transmembrane region" description="Helical" evidence="2">
    <location>
        <begin position="289"/>
        <end position="314"/>
    </location>
</feature>
<reference evidence="4 5" key="1">
    <citation type="submission" date="2013-07" db="EMBL/GenBank/DDBJ databases">
        <authorList>
            <person name="Weinstock G."/>
            <person name="Sodergren E."/>
            <person name="Wylie T."/>
            <person name="Fulton L."/>
            <person name="Fulton R."/>
            <person name="Fronick C."/>
            <person name="O'Laughlin M."/>
            <person name="Godfrey J."/>
            <person name="Miner T."/>
            <person name="Herter B."/>
            <person name="Appelbaum E."/>
            <person name="Cordes M."/>
            <person name="Lek S."/>
            <person name="Wollam A."/>
            <person name="Pepin K.H."/>
            <person name="Palsikar V.B."/>
            <person name="Mitreva M."/>
            <person name="Wilson R.K."/>
        </authorList>
    </citation>
    <scope>NUCLEOTIDE SEQUENCE [LARGE SCALE GENOMIC DNA]</scope>
    <source>
        <strain evidence="4 5">ATCC 27760</strain>
    </source>
</reference>
<organism evidence="4 5">
    <name type="scientific">Ruminococcus callidus ATCC 27760</name>
    <dbReference type="NCBI Taxonomy" id="411473"/>
    <lineage>
        <taxon>Bacteria</taxon>
        <taxon>Bacillati</taxon>
        <taxon>Bacillota</taxon>
        <taxon>Clostridia</taxon>
        <taxon>Eubacteriales</taxon>
        <taxon>Oscillospiraceae</taxon>
        <taxon>Ruminococcus</taxon>
    </lineage>
</organism>
<comment type="caution">
    <text evidence="4">The sequence shown here is derived from an EMBL/GenBank/DDBJ whole genome shotgun (WGS) entry which is preliminary data.</text>
</comment>
<gene>
    <name evidence="4" type="ORF">RUMCAL_01521</name>
</gene>
<dbReference type="AlphaFoldDB" id="U2KVM3"/>
<proteinExistence type="predicted"/>
<feature type="domain" description="Zinc-ribbon" evidence="3">
    <location>
        <begin position="373"/>
        <end position="394"/>
    </location>
</feature>
<evidence type="ECO:0000313" key="4">
    <source>
        <dbReference type="EMBL" id="ERJ96110.1"/>
    </source>
</evidence>
<evidence type="ECO:0000313" key="5">
    <source>
        <dbReference type="Proteomes" id="UP000016662"/>
    </source>
</evidence>
<dbReference type="Proteomes" id="UP000016662">
    <property type="component" value="Unassembled WGS sequence"/>
</dbReference>
<dbReference type="EMBL" id="AWVF01000186">
    <property type="protein sequence ID" value="ERJ96110.1"/>
    <property type="molecule type" value="Genomic_DNA"/>
</dbReference>
<keyword evidence="2" id="KW-1133">Transmembrane helix</keyword>